<evidence type="ECO:0000256" key="3">
    <source>
        <dbReference type="ARBA" id="ARBA00022679"/>
    </source>
</evidence>
<evidence type="ECO:0000256" key="2">
    <source>
        <dbReference type="ARBA" id="ARBA00022490"/>
    </source>
</evidence>
<gene>
    <name evidence="6" type="primary">speE</name>
    <name evidence="9" type="ORF">WN50_08855</name>
</gene>
<dbReference type="UniPathway" id="UPA00248">
    <property type="reaction ID" value="UER00314"/>
</dbReference>
<dbReference type="GO" id="GO:0004766">
    <property type="term" value="F:spermidine synthase activity"/>
    <property type="evidence" value="ECO:0007669"/>
    <property type="project" value="UniProtKB-UniRule"/>
</dbReference>
<dbReference type="PANTHER" id="PTHR43317">
    <property type="entry name" value="THERMOSPERMINE SYNTHASE ACAULIS5"/>
    <property type="match status" value="1"/>
</dbReference>
<dbReference type="HAMAP" id="MF_00198">
    <property type="entry name" value="Spermidine_synth"/>
    <property type="match status" value="1"/>
</dbReference>
<comment type="catalytic activity">
    <reaction evidence="6">
        <text>S-adenosyl 3-(methylsulfanyl)propylamine + putrescine = S-methyl-5'-thioadenosine + spermidine + H(+)</text>
        <dbReference type="Rhea" id="RHEA:12721"/>
        <dbReference type="ChEBI" id="CHEBI:15378"/>
        <dbReference type="ChEBI" id="CHEBI:17509"/>
        <dbReference type="ChEBI" id="CHEBI:57443"/>
        <dbReference type="ChEBI" id="CHEBI:57834"/>
        <dbReference type="ChEBI" id="CHEBI:326268"/>
        <dbReference type="EC" id="2.5.1.16"/>
    </reaction>
</comment>
<comment type="catalytic activity">
    <reaction evidence="5">
        <text>S-adenosyl 3-(methylsulfanyl)propylamine + spermidine = thermospermine + S-methyl-5'-thioadenosine + H(+)</text>
        <dbReference type="Rhea" id="RHEA:30515"/>
        <dbReference type="ChEBI" id="CHEBI:15378"/>
        <dbReference type="ChEBI" id="CHEBI:17509"/>
        <dbReference type="ChEBI" id="CHEBI:57443"/>
        <dbReference type="ChEBI" id="CHEBI:57834"/>
        <dbReference type="ChEBI" id="CHEBI:59903"/>
        <dbReference type="EC" id="2.5.1.79"/>
    </reaction>
</comment>
<evidence type="ECO:0000259" key="8">
    <source>
        <dbReference type="PROSITE" id="PS51006"/>
    </source>
</evidence>
<dbReference type="PROSITE" id="PS01330">
    <property type="entry name" value="PABS_1"/>
    <property type="match status" value="1"/>
</dbReference>
<dbReference type="PATRIC" id="fig|1637645.4.peg.294"/>
<evidence type="ECO:0000256" key="7">
    <source>
        <dbReference type="PROSITE-ProRule" id="PRU00354"/>
    </source>
</evidence>
<dbReference type="Pfam" id="PF17284">
    <property type="entry name" value="Spermine_synt_N"/>
    <property type="match status" value="1"/>
</dbReference>
<dbReference type="Gene3D" id="3.40.50.150">
    <property type="entry name" value="Vaccinia Virus protein VP39"/>
    <property type="match status" value="1"/>
</dbReference>
<evidence type="ECO:0000256" key="4">
    <source>
        <dbReference type="ARBA" id="ARBA00023115"/>
    </source>
</evidence>
<comment type="similarity">
    <text evidence="1 6">Belongs to the spermidine/spermine synthase family.</text>
</comment>
<dbReference type="AlphaFoldDB" id="A0A0F5YIE9"/>
<dbReference type="Gene3D" id="2.30.140.10">
    <property type="entry name" value="Spermidine synthase, tetramerisation domain"/>
    <property type="match status" value="1"/>
</dbReference>
<comment type="caution">
    <text evidence="9">The sequence shown here is derived from an EMBL/GenBank/DDBJ whole genome shotgun (WGS) entry which is preliminary data.</text>
</comment>
<keyword evidence="3 6" id="KW-0808">Transferase</keyword>
<dbReference type="InterPro" id="IPR030373">
    <property type="entry name" value="PABS_CS"/>
</dbReference>
<feature type="binding site" evidence="6">
    <location>
        <position position="93"/>
    </location>
    <ligand>
        <name>spermidine</name>
        <dbReference type="ChEBI" id="CHEBI:57834"/>
    </ligand>
</feature>
<feature type="binding site" evidence="6">
    <location>
        <position position="113"/>
    </location>
    <ligand>
        <name>S-methyl-5'-thioadenosine</name>
        <dbReference type="ChEBI" id="CHEBI:17509"/>
    </ligand>
</feature>
<keyword evidence="2" id="KW-0963">Cytoplasm</keyword>
<feature type="active site" description="Proton acceptor" evidence="6 7">
    <location>
        <position position="163"/>
    </location>
</feature>
<dbReference type="SUPFAM" id="SSF53335">
    <property type="entry name" value="S-adenosyl-L-methionine-dependent methyltransferases"/>
    <property type="match status" value="1"/>
</dbReference>
<feature type="binding site" evidence="6">
    <location>
        <position position="69"/>
    </location>
    <ligand>
        <name>spermidine</name>
        <dbReference type="ChEBI" id="CHEBI:57834"/>
    </ligand>
</feature>
<dbReference type="CDD" id="cd02440">
    <property type="entry name" value="AdoMet_MTases"/>
    <property type="match status" value="1"/>
</dbReference>
<evidence type="ECO:0000256" key="1">
    <source>
        <dbReference type="ARBA" id="ARBA00007867"/>
    </source>
</evidence>
<organism evidence="9 10">
    <name type="scientific">Limnoraphis robusta CS-951</name>
    <dbReference type="NCBI Taxonomy" id="1637645"/>
    <lineage>
        <taxon>Bacteria</taxon>
        <taxon>Bacillati</taxon>
        <taxon>Cyanobacteriota</taxon>
        <taxon>Cyanophyceae</taxon>
        <taxon>Oscillatoriophycideae</taxon>
        <taxon>Oscillatoriales</taxon>
        <taxon>Sirenicapillariaceae</taxon>
        <taxon>Limnoraphis</taxon>
    </lineage>
</organism>
<dbReference type="RefSeq" id="WP_046278174.1">
    <property type="nucleotide sequence ID" value="NZ_LATL02000015.1"/>
</dbReference>
<dbReference type="InterPro" id="IPR037163">
    <property type="entry name" value="Spermidine_synt_N_sf"/>
</dbReference>
<protein>
    <recommendedName>
        <fullName evidence="6">Polyamine aminopropyltransferase</fullName>
    </recommendedName>
    <alternativeName>
        <fullName evidence="6">Putrescine aminopropyltransferase</fullName>
        <shortName evidence="6">PAPT</shortName>
    </alternativeName>
    <alternativeName>
        <fullName evidence="6">Spermidine synthase</fullName>
        <shortName evidence="6">SPDS</shortName>
        <shortName evidence="6">SPDSY</shortName>
        <ecNumber evidence="6">2.5.1.16</ecNumber>
    </alternativeName>
</protein>
<dbReference type="InterPro" id="IPR001045">
    <property type="entry name" value="Spermi_synthase"/>
</dbReference>
<feature type="binding site" evidence="6">
    <location>
        <begin position="145"/>
        <end position="146"/>
    </location>
    <ligand>
        <name>S-methyl-5'-thioadenosine</name>
        <dbReference type="ChEBI" id="CHEBI:17509"/>
    </ligand>
</feature>
<evidence type="ECO:0000313" key="10">
    <source>
        <dbReference type="Proteomes" id="UP000033607"/>
    </source>
</evidence>
<feature type="domain" description="PABS" evidence="8">
    <location>
        <begin position="9"/>
        <end position="245"/>
    </location>
</feature>
<comment type="caution">
    <text evidence="6">Lacks conserved residue(s) required for the propagation of feature annotation.</text>
</comment>
<keyword evidence="6" id="KW-0745">Spermidine biosynthesis</keyword>
<dbReference type="GO" id="GO:0008295">
    <property type="term" value="P:spermidine biosynthetic process"/>
    <property type="evidence" value="ECO:0007669"/>
    <property type="project" value="UniProtKB-UniRule"/>
</dbReference>
<keyword evidence="4 6" id="KW-0620">Polyamine biosynthesis</keyword>
<dbReference type="OrthoDB" id="9793120at2"/>
<dbReference type="InterPro" id="IPR030374">
    <property type="entry name" value="PABS"/>
</dbReference>
<dbReference type="EC" id="2.5.1.16" evidence="6"/>
<comment type="subunit">
    <text evidence="6">Homodimer or homotetramer.</text>
</comment>
<feature type="binding site" evidence="6">
    <location>
        <position position="38"/>
    </location>
    <ligand>
        <name>S-methyl-5'-thioadenosine</name>
        <dbReference type="ChEBI" id="CHEBI:17509"/>
    </ligand>
</feature>
<feature type="binding site" evidence="6">
    <location>
        <position position="172"/>
    </location>
    <ligand>
        <name>S-methyl-5'-thioadenosine</name>
        <dbReference type="ChEBI" id="CHEBI:17509"/>
    </ligand>
</feature>
<dbReference type="InterPro" id="IPR029063">
    <property type="entry name" value="SAM-dependent_MTases_sf"/>
</dbReference>
<dbReference type="PANTHER" id="PTHR43317:SF1">
    <property type="entry name" value="THERMOSPERMINE SYNTHASE ACAULIS5"/>
    <property type="match status" value="1"/>
</dbReference>
<accession>A0A0F5YIE9</accession>
<sequence>MAGSPINADLWLSDYLTPWDLYAHGITRILTYKQTPYQQMYVVETNTYGKALVLDGKLQSTTGDEFLYHEPLVHPAMIYHGEPRTVLILGGGEGATLREVLRWKTVEKVMMIDIDGEVVEACRQYLPEMNANTFDDPRVELIIGDAFEYLNKIEQPWDVIISDLSEPVESGPSFRLFTQEYYQKLRSLLTPGGVLGVQAGSACVLRMKFHVRLARTLNEVFSSIHSYSSNVPSFGEAWGFILASENPINSQPNPEEIDRLLAKKTTQDFRMLDGITLLGILQTPAHIRTRIAKETQTYTLAHPPTDFEENLLG</sequence>
<proteinExistence type="inferred from homology"/>
<dbReference type="GO" id="GO:0010487">
    <property type="term" value="F:thermospermine synthase activity"/>
    <property type="evidence" value="ECO:0007669"/>
    <property type="project" value="UniProtKB-EC"/>
</dbReference>
<comment type="pathway">
    <text evidence="6">Amine and polyamine biosynthesis; spermidine biosynthesis; spermidine from putrescine: step 1/1.</text>
</comment>
<reference evidence="9 10" key="1">
    <citation type="submission" date="2015-06" db="EMBL/GenBank/DDBJ databases">
        <title>Draft genome assembly of filamentous brackish cyanobacterium Limnoraphis robusta strain CS-951.</title>
        <authorList>
            <person name="Willis A."/>
            <person name="Parks M."/>
            <person name="Burford M.A."/>
        </authorList>
    </citation>
    <scope>NUCLEOTIDE SEQUENCE [LARGE SCALE GENOMIC DNA]</scope>
    <source>
        <strain evidence="9 10">CS-951</strain>
    </source>
</reference>
<evidence type="ECO:0000313" key="9">
    <source>
        <dbReference type="EMBL" id="KKD38432.1"/>
    </source>
</evidence>
<dbReference type="FunFam" id="3.40.50.150:FF:000088">
    <property type="entry name" value="Polyamine aminopropyltransferase"/>
    <property type="match status" value="1"/>
</dbReference>
<dbReference type="PROSITE" id="PS51006">
    <property type="entry name" value="PABS_2"/>
    <property type="match status" value="1"/>
</dbReference>
<comment type="function">
    <text evidence="6">Catalyzes the irreversible transfer of a propylamine group from the amino donor S-adenosylmethioninamine (decarboxy-AdoMet) to putrescine (1,4-diaminobutane) to yield spermidine.</text>
</comment>
<dbReference type="EMBL" id="LATL02000015">
    <property type="protein sequence ID" value="KKD38432.1"/>
    <property type="molecule type" value="Genomic_DNA"/>
</dbReference>
<dbReference type="Pfam" id="PF01564">
    <property type="entry name" value="Spermine_synth"/>
    <property type="match status" value="1"/>
</dbReference>
<evidence type="ECO:0000256" key="6">
    <source>
        <dbReference type="HAMAP-Rule" id="MF_00198"/>
    </source>
</evidence>
<evidence type="ECO:0000256" key="5">
    <source>
        <dbReference type="ARBA" id="ARBA00048874"/>
    </source>
</evidence>
<dbReference type="Proteomes" id="UP000033607">
    <property type="component" value="Unassembled WGS sequence"/>
</dbReference>
<dbReference type="InterPro" id="IPR035246">
    <property type="entry name" value="Spermidine_synt_N"/>
</dbReference>
<name>A0A0F5YIE9_9CYAN</name>